<evidence type="ECO:0000313" key="2">
    <source>
        <dbReference type="EMBL" id="NMQ17964.1"/>
    </source>
</evidence>
<protein>
    <submittedName>
        <fullName evidence="2">TIGR02449 family protein</fullName>
    </submittedName>
</protein>
<evidence type="ECO:0000256" key="1">
    <source>
        <dbReference type="SAM" id="Coils"/>
    </source>
</evidence>
<accession>A0ABX1TH39</accession>
<dbReference type="RefSeq" id="WP_169247216.1">
    <property type="nucleotide sequence ID" value="NZ_SPMZ01000004.1"/>
</dbReference>
<proteinExistence type="predicted"/>
<dbReference type="NCBIfam" id="TIGR02449">
    <property type="entry name" value="TIGR02449 family protein"/>
    <property type="match status" value="1"/>
</dbReference>
<organism evidence="2 3">
    <name type="scientific">Candidatus Competibacter phosphatis</name>
    <dbReference type="NCBI Taxonomy" id="221280"/>
    <lineage>
        <taxon>Bacteria</taxon>
        <taxon>Pseudomonadati</taxon>
        <taxon>Pseudomonadota</taxon>
        <taxon>Gammaproteobacteria</taxon>
        <taxon>Candidatus Competibacteraceae</taxon>
        <taxon>Candidatus Competibacter</taxon>
    </lineage>
</organism>
<keyword evidence="1" id="KW-0175">Coiled coil</keyword>
<sequence length="92" mass="10329">METDELYETAAPAEVGELENIPETAATGLAILAERLERLAALCERLQEDNRFLREQNQALQAEGSALREQNEQSRSRIEAMIVRLKGLEQTS</sequence>
<gene>
    <name evidence="2" type="ORF">E4P82_01370</name>
</gene>
<dbReference type="InterPro" id="IPR012662">
    <property type="entry name" value="CHP02449"/>
</dbReference>
<comment type="caution">
    <text evidence="2">The sequence shown here is derived from an EMBL/GenBank/DDBJ whole genome shotgun (WGS) entry which is preliminary data.</text>
</comment>
<reference evidence="2 3" key="1">
    <citation type="submission" date="2019-03" db="EMBL/GenBank/DDBJ databases">
        <title>Metabolic reconstructions from genomes of highly enriched 'Candidatus Accumulibacter' and 'Candidatus Competibacter' bioreactor populations.</title>
        <authorList>
            <person name="Annavajhala M.K."/>
            <person name="Welles L."/>
            <person name="Abbas B."/>
            <person name="Sorokin D."/>
            <person name="Park H."/>
            <person name="Van Loosdrecht M."/>
            <person name="Chandran K."/>
        </authorList>
    </citation>
    <scope>NUCLEOTIDE SEQUENCE [LARGE SCALE GENOMIC DNA]</scope>
    <source>
        <strain evidence="2 3">SBR_G</strain>
    </source>
</reference>
<dbReference type="EMBL" id="SPMZ01000004">
    <property type="protein sequence ID" value="NMQ17964.1"/>
    <property type="molecule type" value="Genomic_DNA"/>
</dbReference>
<feature type="coiled-coil region" evidence="1">
    <location>
        <begin position="29"/>
        <end position="91"/>
    </location>
</feature>
<name>A0ABX1TH39_9GAMM</name>
<keyword evidence="3" id="KW-1185">Reference proteome</keyword>
<evidence type="ECO:0000313" key="3">
    <source>
        <dbReference type="Proteomes" id="UP000760480"/>
    </source>
</evidence>
<dbReference type="Proteomes" id="UP000760480">
    <property type="component" value="Unassembled WGS sequence"/>
</dbReference>